<dbReference type="InterPro" id="IPR029069">
    <property type="entry name" value="HotDog_dom_sf"/>
</dbReference>
<dbReference type="InterPro" id="IPR006683">
    <property type="entry name" value="Thioestr_dom"/>
</dbReference>
<dbReference type="InterPro" id="IPR003736">
    <property type="entry name" value="PAAI_dom"/>
</dbReference>
<dbReference type="PANTHER" id="PTHR42856">
    <property type="entry name" value="ACYL-COENZYME A THIOESTERASE PAAI"/>
    <property type="match status" value="1"/>
</dbReference>
<evidence type="ECO:0000256" key="1">
    <source>
        <dbReference type="ARBA" id="ARBA00022801"/>
    </source>
</evidence>
<name>A0ABN2Y207_9MICC</name>
<dbReference type="Pfam" id="PF03061">
    <property type="entry name" value="4HBT"/>
    <property type="match status" value="1"/>
</dbReference>
<reference evidence="3 4" key="1">
    <citation type="journal article" date="2019" name="Int. J. Syst. Evol. Microbiol.">
        <title>The Global Catalogue of Microorganisms (GCM) 10K type strain sequencing project: providing services to taxonomists for standard genome sequencing and annotation.</title>
        <authorList>
            <consortium name="The Broad Institute Genomics Platform"/>
            <consortium name="The Broad Institute Genome Sequencing Center for Infectious Disease"/>
            <person name="Wu L."/>
            <person name="Ma J."/>
        </authorList>
    </citation>
    <scope>NUCLEOTIDE SEQUENCE [LARGE SCALE GENOMIC DNA]</scope>
    <source>
        <strain evidence="3 4">JCM 15914</strain>
    </source>
</reference>
<gene>
    <name evidence="3" type="primary">paaI_2</name>
    <name evidence="3" type="ORF">GCM10009824_23120</name>
</gene>
<accession>A0ABN2Y207</accession>
<dbReference type="Proteomes" id="UP001500166">
    <property type="component" value="Unassembled WGS sequence"/>
</dbReference>
<keyword evidence="4" id="KW-1185">Reference proteome</keyword>
<dbReference type="EMBL" id="BAAAQA010000025">
    <property type="protein sequence ID" value="GAA2120945.1"/>
    <property type="molecule type" value="Genomic_DNA"/>
</dbReference>
<dbReference type="InterPro" id="IPR052723">
    <property type="entry name" value="Acyl-CoA_thioesterase_PaaI"/>
</dbReference>
<dbReference type="SUPFAM" id="SSF54637">
    <property type="entry name" value="Thioesterase/thiol ester dehydrase-isomerase"/>
    <property type="match status" value="1"/>
</dbReference>
<comment type="caution">
    <text evidence="3">The sequence shown here is derived from an EMBL/GenBank/DDBJ whole genome shotgun (WGS) entry which is preliminary data.</text>
</comment>
<proteinExistence type="predicted"/>
<dbReference type="PANTHER" id="PTHR42856:SF1">
    <property type="entry name" value="ACYL-COENZYME A THIOESTERASE PAAI"/>
    <property type="match status" value="1"/>
</dbReference>
<protein>
    <submittedName>
        <fullName evidence="3">Hydroxyphenylacetyl-CoA thioesterase PaaI</fullName>
    </submittedName>
</protein>
<keyword evidence="1" id="KW-0378">Hydrolase</keyword>
<dbReference type="NCBIfam" id="TIGR00369">
    <property type="entry name" value="unchar_dom_1"/>
    <property type="match status" value="1"/>
</dbReference>
<evidence type="ECO:0000313" key="3">
    <source>
        <dbReference type="EMBL" id="GAA2120945.1"/>
    </source>
</evidence>
<dbReference type="CDD" id="cd03443">
    <property type="entry name" value="PaaI_thioesterase"/>
    <property type="match status" value="1"/>
</dbReference>
<organism evidence="3 4">
    <name type="scientific">Kocuria atrinae</name>
    <dbReference type="NCBI Taxonomy" id="592377"/>
    <lineage>
        <taxon>Bacteria</taxon>
        <taxon>Bacillati</taxon>
        <taxon>Actinomycetota</taxon>
        <taxon>Actinomycetes</taxon>
        <taxon>Micrococcales</taxon>
        <taxon>Micrococcaceae</taxon>
        <taxon>Kocuria</taxon>
    </lineage>
</organism>
<dbReference type="RefSeq" id="WP_344225180.1">
    <property type="nucleotide sequence ID" value="NZ_BAAAQA010000025.1"/>
</dbReference>
<sequence length="145" mass="15620">MNADPNDMPAIREMLHEILRNDPAPLHLGIQLGDIDQGRVVMTMSIADHMANSHGMSHGGYLFTLADTTLAYCCATAGTRIVTRNADITFISPAHAGQIVTATATRRVSFGRNQICDVVLEADGRVVAYFTGQGTTPPPPRENKS</sequence>
<evidence type="ECO:0000259" key="2">
    <source>
        <dbReference type="Pfam" id="PF03061"/>
    </source>
</evidence>
<evidence type="ECO:0000313" key="4">
    <source>
        <dbReference type="Proteomes" id="UP001500166"/>
    </source>
</evidence>
<dbReference type="Gene3D" id="3.10.129.10">
    <property type="entry name" value="Hotdog Thioesterase"/>
    <property type="match status" value="1"/>
</dbReference>
<feature type="domain" description="Thioesterase" evidence="2">
    <location>
        <begin position="54"/>
        <end position="105"/>
    </location>
</feature>